<evidence type="ECO:0000313" key="1">
    <source>
        <dbReference type="EMBL" id="MPC78946.1"/>
    </source>
</evidence>
<organism evidence="1 2">
    <name type="scientific">Portunus trituberculatus</name>
    <name type="common">Swimming crab</name>
    <name type="synonym">Neptunus trituberculatus</name>
    <dbReference type="NCBI Taxonomy" id="210409"/>
    <lineage>
        <taxon>Eukaryota</taxon>
        <taxon>Metazoa</taxon>
        <taxon>Ecdysozoa</taxon>
        <taxon>Arthropoda</taxon>
        <taxon>Crustacea</taxon>
        <taxon>Multicrustacea</taxon>
        <taxon>Malacostraca</taxon>
        <taxon>Eumalacostraca</taxon>
        <taxon>Eucarida</taxon>
        <taxon>Decapoda</taxon>
        <taxon>Pleocyemata</taxon>
        <taxon>Brachyura</taxon>
        <taxon>Eubrachyura</taxon>
        <taxon>Portunoidea</taxon>
        <taxon>Portunidae</taxon>
        <taxon>Portuninae</taxon>
        <taxon>Portunus</taxon>
    </lineage>
</organism>
<proteinExistence type="predicted"/>
<accession>A0A5B7IAL5</accession>
<name>A0A5B7IAL5_PORTR</name>
<keyword evidence="2" id="KW-1185">Reference proteome</keyword>
<dbReference type="EMBL" id="VSRR010049788">
    <property type="protein sequence ID" value="MPC78946.1"/>
    <property type="molecule type" value="Genomic_DNA"/>
</dbReference>
<dbReference type="Proteomes" id="UP000324222">
    <property type="component" value="Unassembled WGS sequence"/>
</dbReference>
<sequence length="93" mass="10862">MNTVWKGGTKEVGMGLYGFKHAVIRAWEMLQHPRLRNIFSSHEHPFTVLLQIPLRNRADLFDQVKGSVDEIPAPISVVRHKPTWRRDLADFWN</sequence>
<gene>
    <name evidence="1" type="ORF">E2C01_073455</name>
</gene>
<evidence type="ECO:0000313" key="2">
    <source>
        <dbReference type="Proteomes" id="UP000324222"/>
    </source>
</evidence>
<protein>
    <submittedName>
        <fullName evidence="1">Uncharacterized protein</fullName>
    </submittedName>
</protein>
<dbReference type="AlphaFoldDB" id="A0A5B7IAL5"/>
<reference evidence="1 2" key="1">
    <citation type="submission" date="2019-05" db="EMBL/GenBank/DDBJ databases">
        <title>Another draft genome of Portunus trituberculatus and its Hox gene families provides insights of decapod evolution.</title>
        <authorList>
            <person name="Jeong J.-H."/>
            <person name="Song I."/>
            <person name="Kim S."/>
            <person name="Choi T."/>
            <person name="Kim D."/>
            <person name="Ryu S."/>
            <person name="Kim W."/>
        </authorList>
    </citation>
    <scope>NUCLEOTIDE SEQUENCE [LARGE SCALE GENOMIC DNA]</scope>
    <source>
        <tissue evidence="1">Muscle</tissue>
    </source>
</reference>
<comment type="caution">
    <text evidence="1">The sequence shown here is derived from an EMBL/GenBank/DDBJ whole genome shotgun (WGS) entry which is preliminary data.</text>
</comment>